<sequence>MKVTTPEISWHERDPVYSVDFQSGKRSIQRLATGGVDKYVRIWQVLTDTDGKASVEFLAHLKRHTKAVNVCRFSPDGDCLASAGDDCVIVFWKLSDSQTTGNNIFQEEDEDNKESWITQKVLRGHLEDIYDLCWSADGKNMVSGSVDNSAILWDLTKDCKLALFNDHKSFVQGVTWDPRNEYVATMSTDRSCRVFSISGRNCVHNISRVTLPPNCINSKQEEGGENKDSNKPKSVRMYHDDTMKSFFRRLTFSPDGELLITPSGCLEYDNKIVNSTYIFTRHSLSKPVLFLPSQEKATVAVRCCPVLFQLRKLNPVSTEVNHIMKDEENNNKKEWEKYSTLFCLPYRVVFAVATEDSILLYDTQQEQPFAYITNIHYHQLSDLSWSSDGRILVVSSTDGYCTLVTFKDGEIGMHYEPPTEKSSSEVNEKKVKEAIFSDGIEVAMDAKDEEKKPEDIKTTKSHENGILQNEVVPSEMSMDSDSSTPDLHLVLEISSDGMESKDQVDLQKDAVKDSKPVQFKKPSFSPRPSGSRSNQSVIHDTSIQHAGAGPALNSLPSTTSSPNALPQMTAKSSSGAKRVAFTTLTLFKSDSK</sequence>
<evidence type="ECO:0000313" key="19">
    <source>
        <dbReference type="Proteomes" id="UP001634394"/>
    </source>
</evidence>
<dbReference type="SMART" id="SM00320">
    <property type="entry name" value="WD40"/>
    <property type="match status" value="5"/>
</dbReference>
<comment type="caution">
    <text evidence="18">The sequence shown here is derived from an EMBL/GenBank/DDBJ whole genome shotgun (WGS) entry which is preliminary data.</text>
</comment>
<comment type="subcellular location">
    <subcellularLocation>
        <location evidence="1">Nucleus</location>
    </subcellularLocation>
</comment>
<feature type="compositionally biased region" description="Polar residues" evidence="16">
    <location>
        <begin position="534"/>
        <end position="544"/>
    </location>
</feature>
<evidence type="ECO:0000256" key="9">
    <source>
        <dbReference type="ARBA" id="ARBA00023204"/>
    </source>
</evidence>
<name>A0ABD3XDQ7_SINWO</name>
<feature type="compositionally biased region" description="Polar residues" evidence="16">
    <location>
        <begin position="554"/>
        <end position="575"/>
    </location>
</feature>
<dbReference type="InterPro" id="IPR001632">
    <property type="entry name" value="WD40_G-protein_beta-like"/>
</dbReference>
<dbReference type="InterPro" id="IPR019775">
    <property type="entry name" value="WD40_repeat_CS"/>
</dbReference>
<dbReference type="FunFam" id="2.130.10.10:FF:000248">
    <property type="entry name" value="Chromatin assembly factor 1 subunit B"/>
    <property type="match status" value="1"/>
</dbReference>
<feature type="region of interest" description="Disordered" evidence="16">
    <location>
        <begin position="509"/>
        <end position="576"/>
    </location>
</feature>
<dbReference type="PANTHER" id="PTHR15271">
    <property type="entry name" value="CHROMATIN ASSEMBLY FACTOR 1 SUBUNIT B"/>
    <property type="match status" value="1"/>
</dbReference>
<dbReference type="InterPro" id="IPR001680">
    <property type="entry name" value="WD40_rpt"/>
</dbReference>
<evidence type="ECO:0000256" key="3">
    <source>
        <dbReference type="ARBA" id="ARBA00022574"/>
    </source>
</evidence>
<keyword evidence="6" id="KW-0227">DNA damage</keyword>
<keyword evidence="8" id="KW-0143">Chaperone</keyword>
<dbReference type="PROSITE" id="PS00678">
    <property type="entry name" value="WD_REPEATS_1"/>
    <property type="match status" value="1"/>
</dbReference>
<dbReference type="SUPFAM" id="SSF50978">
    <property type="entry name" value="WD40 repeat-like"/>
    <property type="match status" value="1"/>
</dbReference>
<dbReference type="PROSITE" id="PS50082">
    <property type="entry name" value="WD_REPEATS_2"/>
    <property type="match status" value="3"/>
</dbReference>
<keyword evidence="7" id="KW-0156">Chromatin regulator</keyword>
<proteinExistence type="inferred from homology"/>
<dbReference type="AlphaFoldDB" id="A0ABD3XDQ7"/>
<feature type="region of interest" description="Disordered" evidence="16">
    <location>
        <begin position="447"/>
        <end position="484"/>
    </location>
</feature>
<comment type="function">
    <text evidence="12">Acts as a component of the histone chaperone complex chromatin assembly factor 1 (CAF-1), which assembles histone octamers onto DNA during replication and repair. CAF-1 performs the first step of the nucleosome assembly process, bringing newly synthesized histones H3 and H4 to replicating DNA; histones H2A/H2B can bind to this chromatin precursor subsequent to DNA replication to complete the histone octamer.</text>
</comment>
<dbReference type="Proteomes" id="UP001634394">
    <property type="component" value="Unassembled WGS sequence"/>
</dbReference>
<keyword evidence="10" id="KW-0539">Nucleus</keyword>
<dbReference type="EMBL" id="JBJQND010000003">
    <property type="protein sequence ID" value="KAL3883563.1"/>
    <property type="molecule type" value="Genomic_DNA"/>
</dbReference>
<protein>
    <recommendedName>
        <fullName evidence="13">Chromatin assembly factor 1 subunit B</fullName>
    </recommendedName>
    <alternativeName>
        <fullName evidence="14">Chromatin assembly factor I p60 subunit</fullName>
    </alternativeName>
</protein>
<dbReference type="GO" id="GO:0005634">
    <property type="term" value="C:nucleus"/>
    <property type="evidence" value="ECO:0007669"/>
    <property type="project" value="UniProtKB-SubCell"/>
</dbReference>
<feature type="compositionally biased region" description="Basic and acidic residues" evidence="16">
    <location>
        <begin position="447"/>
        <end position="463"/>
    </location>
</feature>
<evidence type="ECO:0000256" key="6">
    <source>
        <dbReference type="ARBA" id="ARBA00022763"/>
    </source>
</evidence>
<dbReference type="InterPro" id="IPR045145">
    <property type="entry name" value="PTHR15271"/>
</dbReference>
<reference evidence="18 19" key="1">
    <citation type="submission" date="2024-11" db="EMBL/GenBank/DDBJ databases">
        <title>Chromosome-level genome assembly of the freshwater bivalve Anodonta woodiana.</title>
        <authorList>
            <person name="Chen X."/>
        </authorList>
    </citation>
    <scope>NUCLEOTIDE SEQUENCE [LARGE SCALE GENOMIC DNA]</scope>
    <source>
        <strain evidence="18">MN2024</strain>
        <tissue evidence="18">Gills</tissue>
    </source>
</reference>
<evidence type="ECO:0000256" key="14">
    <source>
        <dbReference type="ARBA" id="ARBA00082781"/>
    </source>
</evidence>
<feature type="compositionally biased region" description="Low complexity" evidence="16">
    <location>
        <begin position="519"/>
        <end position="533"/>
    </location>
</feature>
<accession>A0ABD3XDQ7</accession>
<dbReference type="InterPro" id="IPR055410">
    <property type="entry name" value="Beta-prop_CAF1B_HIR1"/>
</dbReference>
<evidence type="ECO:0000313" key="18">
    <source>
        <dbReference type="EMBL" id="KAL3883563.1"/>
    </source>
</evidence>
<gene>
    <name evidence="18" type="ORF">ACJMK2_029815</name>
</gene>
<comment type="similarity">
    <text evidence="2">Belongs to the WD repeat HIR1 family.</text>
</comment>
<evidence type="ECO:0000256" key="11">
    <source>
        <dbReference type="ARBA" id="ARBA00023306"/>
    </source>
</evidence>
<evidence type="ECO:0000256" key="15">
    <source>
        <dbReference type="PROSITE-ProRule" id="PRU00221"/>
    </source>
</evidence>
<keyword evidence="3 15" id="KW-0853">WD repeat</keyword>
<evidence type="ECO:0000256" key="5">
    <source>
        <dbReference type="ARBA" id="ARBA00022737"/>
    </source>
</evidence>
<dbReference type="Gene3D" id="2.130.10.10">
    <property type="entry name" value="YVTN repeat-like/Quinoprotein amine dehydrogenase"/>
    <property type="match status" value="2"/>
</dbReference>
<feature type="repeat" description="WD" evidence="15">
    <location>
        <begin position="61"/>
        <end position="102"/>
    </location>
</feature>
<evidence type="ECO:0000256" key="2">
    <source>
        <dbReference type="ARBA" id="ARBA00007306"/>
    </source>
</evidence>
<evidence type="ECO:0000256" key="8">
    <source>
        <dbReference type="ARBA" id="ARBA00023186"/>
    </source>
</evidence>
<dbReference type="InterPro" id="IPR015943">
    <property type="entry name" value="WD40/YVTN_repeat-like_dom_sf"/>
</dbReference>
<evidence type="ECO:0000256" key="7">
    <source>
        <dbReference type="ARBA" id="ARBA00022853"/>
    </source>
</evidence>
<organism evidence="18 19">
    <name type="scientific">Sinanodonta woodiana</name>
    <name type="common">Chinese pond mussel</name>
    <name type="synonym">Anodonta woodiana</name>
    <dbReference type="NCBI Taxonomy" id="1069815"/>
    <lineage>
        <taxon>Eukaryota</taxon>
        <taxon>Metazoa</taxon>
        <taxon>Spiralia</taxon>
        <taxon>Lophotrochozoa</taxon>
        <taxon>Mollusca</taxon>
        <taxon>Bivalvia</taxon>
        <taxon>Autobranchia</taxon>
        <taxon>Heteroconchia</taxon>
        <taxon>Palaeoheterodonta</taxon>
        <taxon>Unionida</taxon>
        <taxon>Unionoidea</taxon>
        <taxon>Unionidae</taxon>
        <taxon>Unioninae</taxon>
        <taxon>Sinanodonta</taxon>
    </lineage>
</organism>
<keyword evidence="11" id="KW-0131">Cell cycle</keyword>
<keyword evidence="4" id="KW-0235">DNA replication</keyword>
<keyword evidence="5" id="KW-0677">Repeat</keyword>
<dbReference type="Pfam" id="PF24105">
    <property type="entry name" value="Beta-prop_CAF1B_HIR1"/>
    <property type="match status" value="1"/>
</dbReference>
<dbReference type="InterPro" id="IPR036322">
    <property type="entry name" value="WD40_repeat_dom_sf"/>
</dbReference>
<evidence type="ECO:0000256" key="13">
    <source>
        <dbReference type="ARBA" id="ARBA00070759"/>
    </source>
</evidence>
<evidence type="ECO:0000256" key="16">
    <source>
        <dbReference type="SAM" id="MobiDB-lite"/>
    </source>
</evidence>
<dbReference type="PROSITE" id="PS50294">
    <property type="entry name" value="WD_REPEATS_REGION"/>
    <property type="match status" value="2"/>
</dbReference>
<dbReference type="PRINTS" id="PR00319">
    <property type="entry name" value="GPROTEINB"/>
</dbReference>
<dbReference type="GO" id="GO:0006260">
    <property type="term" value="P:DNA replication"/>
    <property type="evidence" value="ECO:0007669"/>
    <property type="project" value="UniProtKB-KW"/>
</dbReference>
<dbReference type="PANTHER" id="PTHR15271:SF4">
    <property type="entry name" value="CHROMATIN ASSEMBLY FACTOR 1 SUBUNIT B"/>
    <property type="match status" value="1"/>
</dbReference>
<feature type="domain" description="CAF1B/HIR1 beta-propeller" evidence="17">
    <location>
        <begin position="1"/>
        <end position="411"/>
    </location>
</feature>
<feature type="repeat" description="WD" evidence="15">
    <location>
        <begin position="164"/>
        <end position="205"/>
    </location>
</feature>
<keyword evidence="9" id="KW-0234">DNA repair</keyword>
<evidence type="ECO:0000256" key="12">
    <source>
        <dbReference type="ARBA" id="ARBA00055488"/>
    </source>
</evidence>
<keyword evidence="19" id="KW-1185">Reference proteome</keyword>
<evidence type="ECO:0000259" key="17">
    <source>
        <dbReference type="Pfam" id="PF24105"/>
    </source>
</evidence>
<dbReference type="GO" id="GO:0006281">
    <property type="term" value="P:DNA repair"/>
    <property type="evidence" value="ECO:0007669"/>
    <property type="project" value="UniProtKB-KW"/>
</dbReference>
<feature type="repeat" description="WD" evidence="15">
    <location>
        <begin position="122"/>
        <end position="155"/>
    </location>
</feature>
<evidence type="ECO:0000256" key="10">
    <source>
        <dbReference type="ARBA" id="ARBA00023242"/>
    </source>
</evidence>
<dbReference type="GO" id="GO:0006325">
    <property type="term" value="P:chromatin organization"/>
    <property type="evidence" value="ECO:0007669"/>
    <property type="project" value="UniProtKB-KW"/>
</dbReference>
<evidence type="ECO:0000256" key="1">
    <source>
        <dbReference type="ARBA" id="ARBA00004123"/>
    </source>
</evidence>
<evidence type="ECO:0000256" key="4">
    <source>
        <dbReference type="ARBA" id="ARBA00022705"/>
    </source>
</evidence>